<feature type="region of interest" description="Disordered" evidence="1">
    <location>
        <begin position="1"/>
        <end position="21"/>
    </location>
</feature>
<organism evidence="2">
    <name type="scientific">Phytophthora nicotianae</name>
    <name type="common">Potato buckeye rot agent</name>
    <name type="synonym">Phytophthora parasitica</name>
    <dbReference type="NCBI Taxonomy" id="4792"/>
    <lineage>
        <taxon>Eukaryota</taxon>
        <taxon>Sar</taxon>
        <taxon>Stramenopiles</taxon>
        <taxon>Oomycota</taxon>
        <taxon>Peronosporomycetes</taxon>
        <taxon>Peronosporales</taxon>
        <taxon>Peronosporaceae</taxon>
        <taxon>Phytophthora</taxon>
    </lineage>
</organism>
<feature type="compositionally biased region" description="Low complexity" evidence="1">
    <location>
        <begin position="9"/>
        <end position="21"/>
    </location>
</feature>
<feature type="compositionally biased region" description="Pro residues" evidence="1">
    <location>
        <begin position="299"/>
        <end position="310"/>
    </location>
</feature>
<dbReference type="EMBL" id="KI675532">
    <property type="protein sequence ID" value="ETL29174.1"/>
    <property type="molecule type" value="Genomic_DNA"/>
</dbReference>
<dbReference type="VEuPathDB" id="FungiDB:PPTG_09505"/>
<dbReference type="AlphaFoldDB" id="W2I4K7"/>
<sequence length="456" mass="49438">MSSPKMTPAKESAPADTAAPATAEKLSVAQYHLLQLQKRAQDSADTPSAILYGSSVFNTEGSIPIDFGKTTPDSLTGSRRTRDDDPDASISKRRLTGEEAQLSPVPVTPSSLSRTASDVAVRPAWMPSASEIADRFATTLPPNPIPLYVCSAINDDAEAANMHFEPSTNQRRDFYIGLFRWYVSKKIRARTKCQTYRERITAAHQRFETFSRRHMIDRLHSEAVSAGIPCAVPSGTTCPHCRFGAVRLSERDVLGYTTVRVPASLRELRAQLEQRDAPGASSRSISAVTMPALGSGPRTPSPYPERPPPGRSAVPMYLGGEEILSNEQEDEPDLCSSSRIHRPLSARQSNVSSRVRPAAAMAEVGRYSSYSQPQVDHGSYALLGRVAALEQSQSAELVALQQVLRVVRAQVATAAQTASDIQVELGSKLVRLSNRVVALEKQAHAASSSSSIIDTR</sequence>
<name>W2I4K7_PHYNI</name>
<feature type="region of interest" description="Disordered" evidence="1">
    <location>
        <begin position="62"/>
        <end position="114"/>
    </location>
</feature>
<protein>
    <submittedName>
        <fullName evidence="2">Uncharacterized protein</fullName>
    </submittedName>
</protein>
<dbReference type="Proteomes" id="UP000053864">
    <property type="component" value="Unassembled WGS sequence"/>
</dbReference>
<feature type="compositionally biased region" description="Low complexity" evidence="1">
    <location>
        <begin position="102"/>
        <end position="113"/>
    </location>
</feature>
<reference evidence="2" key="1">
    <citation type="submission" date="2013-11" db="EMBL/GenBank/DDBJ databases">
        <title>The Genome Sequence of Phytophthora parasitica CJ05E6.</title>
        <authorList>
            <consortium name="The Broad Institute Genomics Platform"/>
            <person name="Russ C."/>
            <person name="Tyler B."/>
            <person name="Panabieres F."/>
            <person name="Shan W."/>
            <person name="Tripathy S."/>
            <person name="Grunwald N."/>
            <person name="Machado M."/>
            <person name="Johnson C.S."/>
            <person name="Arredondo F."/>
            <person name="Hong C."/>
            <person name="Coffey M."/>
            <person name="Young S.K."/>
            <person name="Zeng Q."/>
            <person name="Gargeya S."/>
            <person name="Fitzgerald M."/>
            <person name="Abouelleil A."/>
            <person name="Alvarado L."/>
            <person name="Chapman S.B."/>
            <person name="Gainer-Dewar J."/>
            <person name="Goldberg J."/>
            <person name="Griggs A."/>
            <person name="Gujja S."/>
            <person name="Hansen M."/>
            <person name="Howarth C."/>
            <person name="Imamovic A."/>
            <person name="Ireland A."/>
            <person name="Larimer J."/>
            <person name="McCowan C."/>
            <person name="Murphy C."/>
            <person name="Pearson M."/>
            <person name="Poon T.W."/>
            <person name="Priest M."/>
            <person name="Roberts A."/>
            <person name="Saif S."/>
            <person name="Shea T."/>
            <person name="Sykes S."/>
            <person name="Wortman J."/>
            <person name="Nusbaum C."/>
            <person name="Birren B."/>
        </authorList>
    </citation>
    <scope>NUCLEOTIDE SEQUENCE [LARGE SCALE GENOMIC DNA]</scope>
    <source>
        <strain evidence="2">CJ05E6</strain>
    </source>
</reference>
<evidence type="ECO:0000256" key="1">
    <source>
        <dbReference type="SAM" id="MobiDB-lite"/>
    </source>
</evidence>
<feature type="region of interest" description="Disordered" evidence="1">
    <location>
        <begin position="274"/>
        <end position="311"/>
    </location>
</feature>
<evidence type="ECO:0000313" key="2">
    <source>
        <dbReference type="EMBL" id="ETL29174.1"/>
    </source>
</evidence>
<proteinExistence type="predicted"/>
<dbReference type="VEuPathDB" id="FungiDB:PPTG_21777"/>
<gene>
    <name evidence="2" type="ORF">L916_17589</name>
</gene>
<accession>W2I4K7</accession>